<dbReference type="GO" id="GO:0005524">
    <property type="term" value="F:ATP binding"/>
    <property type="evidence" value="ECO:0007669"/>
    <property type="project" value="UniProtKB-KW"/>
</dbReference>
<dbReference type="InterPro" id="IPR002078">
    <property type="entry name" value="Sigma_54_int"/>
</dbReference>
<dbReference type="InterPro" id="IPR035895">
    <property type="entry name" value="HPr-like_sf"/>
</dbReference>
<dbReference type="InterPro" id="IPR025943">
    <property type="entry name" value="Sigma_54_int_dom_ATP-bd_2"/>
</dbReference>
<dbReference type="InterPro" id="IPR035965">
    <property type="entry name" value="PAS-like_dom_sf"/>
</dbReference>
<dbReference type="InterPro" id="IPR003593">
    <property type="entry name" value="AAA+_ATPase"/>
</dbReference>
<dbReference type="InterPro" id="IPR009057">
    <property type="entry name" value="Homeodomain-like_sf"/>
</dbReference>
<dbReference type="PROSITE" id="PS00675">
    <property type="entry name" value="SIGMA54_INTERACT_1"/>
    <property type="match status" value="1"/>
</dbReference>
<dbReference type="SUPFAM" id="SSF55594">
    <property type="entry name" value="HPr-like"/>
    <property type="match status" value="1"/>
</dbReference>
<evidence type="ECO:0000256" key="5">
    <source>
        <dbReference type="ARBA" id="ARBA00023125"/>
    </source>
</evidence>
<accession>F4LVR6</accession>
<dbReference type="InterPro" id="IPR030828">
    <property type="entry name" value="HTH_TyrR"/>
</dbReference>
<reference evidence="12" key="1">
    <citation type="journal article" date="2013" name="Genome Announc.">
        <title>First genome sequence of a syntrophic acetate-oxidizing bacterium, Tepidanaerobacter acetatoxydans strain Re1.</title>
        <authorList>
            <person name="Manzoor S."/>
            <person name="Bongcam-Rudloff E."/>
            <person name="Schnurer A."/>
            <person name="Muller B."/>
        </authorList>
    </citation>
    <scope>NUCLEOTIDE SEQUENCE [LARGE SCALE GENOMIC DNA]</scope>
    <source>
        <strain evidence="12">Re1</strain>
    </source>
</reference>
<dbReference type="eggNOG" id="COG3829">
    <property type="taxonomic scope" value="Bacteria"/>
</dbReference>
<dbReference type="SMART" id="SM00091">
    <property type="entry name" value="PAS"/>
    <property type="match status" value="1"/>
</dbReference>
<dbReference type="SUPFAM" id="SSF55785">
    <property type="entry name" value="PYP-like sensor domain (PAS domain)"/>
    <property type="match status" value="1"/>
</dbReference>
<evidence type="ECO:0000256" key="7">
    <source>
        <dbReference type="ARBA" id="ARBA00029500"/>
    </source>
</evidence>
<dbReference type="PROSITE" id="PS00676">
    <property type="entry name" value="SIGMA54_INTERACT_2"/>
    <property type="match status" value="1"/>
</dbReference>
<dbReference type="Pfam" id="PF00381">
    <property type="entry name" value="PTS-HPr"/>
    <property type="match status" value="1"/>
</dbReference>
<evidence type="ECO:0000259" key="10">
    <source>
        <dbReference type="PROSITE" id="PS51350"/>
    </source>
</evidence>
<evidence type="ECO:0000313" key="12">
    <source>
        <dbReference type="Proteomes" id="UP000010802"/>
    </source>
</evidence>
<evidence type="ECO:0000256" key="2">
    <source>
        <dbReference type="ARBA" id="ARBA00022797"/>
    </source>
</evidence>
<gene>
    <name evidence="11" type="ordered locus">TEPIRE1_0628</name>
</gene>
<dbReference type="KEGG" id="tep:TepRe1_0575"/>
<dbReference type="PANTHER" id="PTHR32071:SF57">
    <property type="entry name" value="C4-DICARBOXYLATE TRANSPORT TRANSCRIPTIONAL REGULATORY PROTEIN DCTD"/>
    <property type="match status" value="1"/>
</dbReference>
<dbReference type="Gene3D" id="1.10.10.60">
    <property type="entry name" value="Homeodomain-like"/>
    <property type="match status" value="1"/>
</dbReference>
<evidence type="ECO:0000259" key="9">
    <source>
        <dbReference type="PROSITE" id="PS50112"/>
    </source>
</evidence>
<keyword evidence="3" id="KW-0067">ATP-binding</keyword>
<dbReference type="PROSITE" id="PS50045">
    <property type="entry name" value="SIGMA54_INTERACT_4"/>
    <property type="match status" value="1"/>
</dbReference>
<dbReference type="Gene3D" id="3.40.50.300">
    <property type="entry name" value="P-loop containing nucleotide triphosphate hydrolases"/>
    <property type="match status" value="1"/>
</dbReference>
<dbReference type="CDD" id="cd00130">
    <property type="entry name" value="PAS"/>
    <property type="match status" value="1"/>
</dbReference>
<proteinExistence type="predicted"/>
<dbReference type="HOGENOM" id="CLU_000445_8_1_9"/>
<dbReference type="CDD" id="cd00009">
    <property type="entry name" value="AAA"/>
    <property type="match status" value="1"/>
</dbReference>
<dbReference type="GO" id="GO:0006355">
    <property type="term" value="P:regulation of DNA-templated transcription"/>
    <property type="evidence" value="ECO:0007669"/>
    <property type="project" value="InterPro"/>
</dbReference>
<dbReference type="PROSITE" id="PS51350">
    <property type="entry name" value="PTS_HPR_DOM"/>
    <property type="match status" value="1"/>
</dbReference>
<dbReference type="InterPro" id="IPR000032">
    <property type="entry name" value="HPr-like"/>
</dbReference>
<dbReference type="PRINTS" id="PR00107">
    <property type="entry name" value="PHOSPHOCPHPR"/>
</dbReference>
<feature type="domain" description="PAS" evidence="9">
    <location>
        <begin position="114"/>
        <end position="159"/>
    </location>
</feature>
<organism evidence="11 12">
    <name type="scientific">Tepidanaerobacter acetatoxydans (strain DSM 21804 / JCM 16047 / Re1)</name>
    <dbReference type="NCBI Taxonomy" id="1209989"/>
    <lineage>
        <taxon>Bacteria</taxon>
        <taxon>Bacillati</taxon>
        <taxon>Bacillota</taxon>
        <taxon>Clostridia</taxon>
        <taxon>Thermosediminibacterales</taxon>
        <taxon>Tepidanaerobacteraceae</taxon>
        <taxon>Tepidanaerobacter</taxon>
    </lineage>
</organism>
<dbReference type="Proteomes" id="UP000010802">
    <property type="component" value="Chromosome"/>
</dbReference>
<dbReference type="PROSITE" id="PS00688">
    <property type="entry name" value="SIGMA54_INTERACT_3"/>
    <property type="match status" value="1"/>
</dbReference>
<dbReference type="InterPro" id="IPR027417">
    <property type="entry name" value="P-loop_NTPase"/>
</dbReference>
<dbReference type="OrthoDB" id="9803970at2"/>
<keyword evidence="12" id="KW-1185">Reference proteome</keyword>
<name>F4LVR6_TEPAE</name>
<keyword evidence="4" id="KW-0805">Transcription regulation</keyword>
<dbReference type="Gene3D" id="3.30.450.20">
    <property type="entry name" value="PAS domain"/>
    <property type="match status" value="1"/>
</dbReference>
<feature type="domain" description="Sigma-54 factor interaction" evidence="8">
    <location>
        <begin position="249"/>
        <end position="478"/>
    </location>
</feature>
<dbReference type="InterPro" id="IPR058031">
    <property type="entry name" value="AAA_lid_NorR"/>
</dbReference>
<dbReference type="SUPFAM" id="SSF52540">
    <property type="entry name" value="P-loop containing nucleoside triphosphate hydrolases"/>
    <property type="match status" value="1"/>
</dbReference>
<dbReference type="Pfam" id="PF25601">
    <property type="entry name" value="AAA_lid_14"/>
    <property type="match status" value="1"/>
</dbReference>
<dbReference type="GO" id="GO:0003677">
    <property type="term" value="F:DNA binding"/>
    <property type="evidence" value="ECO:0007669"/>
    <property type="project" value="UniProtKB-KW"/>
</dbReference>
<feature type="domain" description="HPr" evidence="10">
    <location>
        <begin position="1"/>
        <end position="98"/>
    </location>
</feature>
<evidence type="ECO:0000313" key="11">
    <source>
        <dbReference type="EMBL" id="CDI40435.1"/>
    </source>
</evidence>
<dbReference type="InterPro" id="IPR025944">
    <property type="entry name" value="Sigma_54_int_dom_CS"/>
</dbReference>
<dbReference type="Pfam" id="PF00158">
    <property type="entry name" value="Sigma54_activat"/>
    <property type="match status" value="1"/>
</dbReference>
<dbReference type="Gene3D" id="3.30.1340.10">
    <property type="entry name" value="HPr-like"/>
    <property type="match status" value="1"/>
</dbReference>
<sequence>MFQKNAVFTHPKGMHIRAAAMIVQKAYEIENTMGTSVYIRNQAGREVPATALMAIHSLNIKPGECITIVAKGPNANDAIECFEELLKRDLLPQNSAELEQVDDILEENMIKADKIFDSIGLGLIVTNKQGTIIQCNRIVENLMGINKQYIIGNSIQEVIPGIDLSGGSFNRIRVKGSAKKDEQKIISADVNPIFVEGEIAGYSIIFNKHASQMGLPLSEQLLDYSQKNELGFKISQKETFKLDEAFSNIIGRSEKLLAALGIAAKAAKTSSTVLLQGESGTGKELVAEAIHRASSRCKGPFIKVNCPGIPANLMESELFGHERGAFTGAIYQKIGKFELANGGTIFLDEIGELDKNLQAKLLRVLQEREFERVGGNQVLKTDVRIIAATHRNLREMVSKGDFREDLYYRLNVVPVMLPSLRERKDDIPLLVEHFLEKLCKKLGLKNKIMSKRAIGYLYNYDWPGNVRELENIIERVINLTDSEVIDAWDLPQYITGKIIEKKQPLINLNMDGELATFDDYEKAIIKVALKKYKSFNAAGKALGITHKTVAAKARRYGIIE</sequence>
<dbReference type="InterPro" id="IPR025662">
    <property type="entry name" value="Sigma_54_int_dom_ATP-bd_1"/>
</dbReference>
<evidence type="ECO:0000256" key="4">
    <source>
        <dbReference type="ARBA" id="ARBA00023015"/>
    </source>
</evidence>
<keyword evidence="5" id="KW-0238">DNA-binding</keyword>
<evidence type="ECO:0000256" key="3">
    <source>
        <dbReference type="ARBA" id="ARBA00022840"/>
    </source>
</evidence>
<dbReference type="Pfam" id="PF18024">
    <property type="entry name" value="HTH_50"/>
    <property type="match status" value="1"/>
</dbReference>
<dbReference type="SMART" id="SM00382">
    <property type="entry name" value="AAA"/>
    <property type="match status" value="1"/>
</dbReference>
<dbReference type="EMBL" id="HF563609">
    <property type="protein sequence ID" value="CDI40435.1"/>
    <property type="molecule type" value="Genomic_DNA"/>
</dbReference>
<dbReference type="Gene3D" id="1.10.8.60">
    <property type="match status" value="1"/>
</dbReference>
<dbReference type="AlphaFoldDB" id="F4LVR6"/>
<keyword evidence="1" id="KW-0547">Nucleotide-binding</keyword>
<evidence type="ECO:0000256" key="1">
    <source>
        <dbReference type="ARBA" id="ARBA00022741"/>
    </source>
</evidence>
<dbReference type="PROSITE" id="PS50112">
    <property type="entry name" value="PAS"/>
    <property type="match status" value="1"/>
</dbReference>
<protein>
    <recommendedName>
        <fullName evidence="7">HTH-type transcriptional regulatory protein TyrR</fullName>
    </recommendedName>
</protein>
<dbReference type="RefSeq" id="WP_013777686.1">
    <property type="nucleotide sequence ID" value="NC_015519.1"/>
</dbReference>
<evidence type="ECO:0000256" key="6">
    <source>
        <dbReference type="ARBA" id="ARBA00023163"/>
    </source>
</evidence>
<keyword evidence="6" id="KW-0804">Transcription</keyword>
<dbReference type="STRING" id="1209989.TepRe1_0575"/>
<dbReference type="SUPFAM" id="SSF46689">
    <property type="entry name" value="Homeodomain-like"/>
    <property type="match status" value="1"/>
</dbReference>
<dbReference type="PANTHER" id="PTHR32071">
    <property type="entry name" value="TRANSCRIPTIONAL REGULATORY PROTEIN"/>
    <property type="match status" value="1"/>
</dbReference>
<dbReference type="KEGG" id="tae:TepiRe1_0628"/>
<dbReference type="FunFam" id="3.40.50.300:FF:000006">
    <property type="entry name" value="DNA-binding transcriptional regulator NtrC"/>
    <property type="match status" value="1"/>
</dbReference>
<keyword evidence="2" id="KW-0058">Aromatic hydrocarbons catabolism</keyword>
<evidence type="ECO:0000259" key="8">
    <source>
        <dbReference type="PROSITE" id="PS50045"/>
    </source>
</evidence>
<dbReference type="InterPro" id="IPR000014">
    <property type="entry name" value="PAS"/>
</dbReference>